<dbReference type="AlphaFoldDB" id="A0A1U9JTE2"/>
<accession>A0A1U9JTE2</accession>
<dbReference type="Proteomes" id="UP000188912">
    <property type="component" value="Chromosome"/>
</dbReference>
<dbReference type="EMBL" id="CP017315">
    <property type="protein sequence ID" value="AQS41123.1"/>
    <property type="molecule type" value="Genomic_DNA"/>
</dbReference>
<protein>
    <submittedName>
        <fullName evidence="1">Uncharacterized protein</fullName>
    </submittedName>
</protein>
<sequence length="46" mass="4672">MSAKRAVVLTVFMLFTMFAVVVGIGASSGGESSVSSADIYGISSLQ</sequence>
<reference evidence="1 2" key="1">
    <citation type="journal article" date="2010" name="Science">
        <title>Genomic comparison of the ants Camponotus floridanus and Harpegnathos saltator.</title>
        <authorList>
            <person name="Bonasio R."/>
            <person name="Zhang G."/>
            <person name="Ye C."/>
            <person name="Mutti N.S."/>
            <person name="Fang X."/>
            <person name="Qin N."/>
            <person name="Donahue G."/>
            <person name="Yang P."/>
            <person name="Li Q."/>
            <person name="Li C."/>
            <person name="Zhang P."/>
            <person name="Huang Z."/>
            <person name="Berger S.L."/>
            <person name="Reinberg D."/>
            <person name="Wang J."/>
            <person name="Liebig J."/>
        </authorList>
    </citation>
    <scope>NUCLEOTIDE SEQUENCE [LARGE SCALE GENOMIC DNA]</scope>
    <source>
        <strain evidence="1 2">Hsal</strain>
    </source>
</reference>
<reference evidence="1 2" key="2">
    <citation type="journal article" date="2016" name="Sci. Rep.">
        <title>The genome of Rhizobiales bacteria in predatory ants reveals urease gene functions but no genes for nitrogen fixation.</title>
        <authorList>
            <person name="Neuvonen M.M."/>
            <person name="Tamarit D."/>
            <person name="Naslund K."/>
            <person name="Liebig J."/>
            <person name="Feldhaar H."/>
            <person name="Moran N.A."/>
            <person name="Guy L."/>
            <person name="Andersson S.G."/>
        </authorList>
    </citation>
    <scope>NUCLEOTIDE SEQUENCE [LARGE SCALE GENOMIC DNA]</scope>
    <source>
        <strain evidence="1 2">Hsal</strain>
    </source>
</reference>
<dbReference type="KEGG" id="thd:BHV28_04100"/>
<organism evidence="1 2">
    <name type="scientific">Candidatus Tokpelaia hoelldobleri</name>
    <dbReference type="NCBI Taxonomy" id="1902579"/>
    <lineage>
        <taxon>Bacteria</taxon>
        <taxon>Pseudomonadati</taxon>
        <taxon>Pseudomonadota</taxon>
        <taxon>Alphaproteobacteria</taxon>
        <taxon>Hyphomicrobiales</taxon>
        <taxon>Candidatus Tokpelaia</taxon>
    </lineage>
</organism>
<name>A0A1U9JTE2_9HYPH</name>
<keyword evidence="2" id="KW-1185">Reference proteome</keyword>
<proteinExistence type="predicted"/>
<evidence type="ECO:0000313" key="2">
    <source>
        <dbReference type="Proteomes" id="UP000188912"/>
    </source>
</evidence>
<gene>
    <name evidence="1" type="ORF">BHV28_04100</name>
</gene>
<evidence type="ECO:0000313" key="1">
    <source>
        <dbReference type="EMBL" id="AQS41123.1"/>
    </source>
</evidence>